<dbReference type="PANTHER" id="PTHR11545">
    <property type="entry name" value="RIBOSOMAL PROTEIN L13"/>
    <property type="match status" value="1"/>
</dbReference>
<dbReference type="HAMAP" id="MF_01366">
    <property type="entry name" value="Ribosomal_uL13"/>
    <property type="match status" value="1"/>
</dbReference>
<comment type="similarity">
    <text evidence="1">Belongs to the universal ribosomal protein uL13 family.</text>
</comment>
<protein>
    <recommendedName>
        <fullName evidence="6">Ribosomal protein L13</fullName>
    </recommendedName>
</protein>
<keyword evidence="3" id="KW-0687">Ribonucleoprotein</keyword>
<accession>A0ABR1BV16</accession>
<evidence type="ECO:0000256" key="2">
    <source>
        <dbReference type="ARBA" id="ARBA00022980"/>
    </source>
</evidence>
<keyword evidence="2" id="KW-0689">Ribosomal protein</keyword>
<proteinExistence type="inferred from homology"/>
<dbReference type="PANTHER" id="PTHR11545:SF2">
    <property type="entry name" value="LARGE RIBOSOMAL SUBUNIT PROTEIN UL13M"/>
    <property type="match status" value="1"/>
</dbReference>
<keyword evidence="5" id="KW-1185">Reference proteome</keyword>
<gene>
    <name evidence="4" type="primary">Necator_chrI.g2783</name>
    <name evidence="4" type="ORF">RB195_006655</name>
</gene>
<evidence type="ECO:0000256" key="3">
    <source>
        <dbReference type="ARBA" id="ARBA00023274"/>
    </source>
</evidence>
<dbReference type="InterPro" id="IPR036899">
    <property type="entry name" value="Ribosomal_uL13_sf"/>
</dbReference>
<reference evidence="4 5" key="1">
    <citation type="submission" date="2023-08" db="EMBL/GenBank/DDBJ databases">
        <title>A Necator americanus chromosomal reference genome.</title>
        <authorList>
            <person name="Ilik V."/>
            <person name="Petrzelkova K.J."/>
            <person name="Pardy F."/>
            <person name="Fuh T."/>
            <person name="Niatou-Singa F.S."/>
            <person name="Gouil Q."/>
            <person name="Baker L."/>
            <person name="Ritchie M.E."/>
            <person name="Jex A.R."/>
            <person name="Gazzola D."/>
            <person name="Li H."/>
            <person name="Toshio Fujiwara R."/>
            <person name="Zhan B."/>
            <person name="Aroian R.V."/>
            <person name="Pafco B."/>
            <person name="Schwarz E.M."/>
        </authorList>
    </citation>
    <scope>NUCLEOTIDE SEQUENCE [LARGE SCALE GENOMIC DNA]</scope>
    <source>
        <strain evidence="4 5">Aroian</strain>
        <tissue evidence="4">Whole animal</tissue>
    </source>
</reference>
<dbReference type="Pfam" id="PF00572">
    <property type="entry name" value="Ribosomal_L13"/>
    <property type="match status" value="1"/>
</dbReference>
<dbReference type="EMBL" id="JAVFWL010000001">
    <property type="protein sequence ID" value="KAK6729730.1"/>
    <property type="molecule type" value="Genomic_DNA"/>
</dbReference>
<dbReference type="SUPFAM" id="SSF52161">
    <property type="entry name" value="Ribosomal protein L13"/>
    <property type="match status" value="1"/>
</dbReference>
<dbReference type="Gene3D" id="3.90.1180.10">
    <property type="entry name" value="Ribosomal protein L13"/>
    <property type="match status" value="1"/>
</dbReference>
<sequence length="264" mass="31326">MSGRRALSRFDRVNQWLQFARQWHIVDADHQDAFQLGKHVATHLAGKHKPIWHPETDCGDHVVVVNCRHVAMHGFDWKHTLFHFNKEYPKSKADIPAWQIHEYDPCRIMFLAVYKALGHNLIRRSHIQRLHLFPGTDMPEFIKENLGSQLEQVQRVPRRSDEYSAEERAHFPKLLRFPANHIEEWERSIPNPGRYEKRNPYDKKEAYVHITRLHQSSTMAPIDLDRKKQDRVIVFDQRKGVYGVRLRHGLNRFTPCLLESDLLQ</sequence>
<dbReference type="CDD" id="cd00392">
    <property type="entry name" value="Ribosomal_L13"/>
    <property type="match status" value="1"/>
</dbReference>
<evidence type="ECO:0000256" key="1">
    <source>
        <dbReference type="ARBA" id="ARBA00006227"/>
    </source>
</evidence>
<dbReference type="InterPro" id="IPR005822">
    <property type="entry name" value="Ribosomal_uL13"/>
</dbReference>
<evidence type="ECO:0000313" key="4">
    <source>
        <dbReference type="EMBL" id="KAK6729730.1"/>
    </source>
</evidence>
<organism evidence="4 5">
    <name type="scientific">Necator americanus</name>
    <name type="common">Human hookworm</name>
    <dbReference type="NCBI Taxonomy" id="51031"/>
    <lineage>
        <taxon>Eukaryota</taxon>
        <taxon>Metazoa</taxon>
        <taxon>Ecdysozoa</taxon>
        <taxon>Nematoda</taxon>
        <taxon>Chromadorea</taxon>
        <taxon>Rhabditida</taxon>
        <taxon>Rhabditina</taxon>
        <taxon>Rhabditomorpha</taxon>
        <taxon>Strongyloidea</taxon>
        <taxon>Ancylostomatidae</taxon>
        <taxon>Bunostominae</taxon>
        <taxon>Necator</taxon>
    </lineage>
</organism>
<dbReference type="Proteomes" id="UP001303046">
    <property type="component" value="Unassembled WGS sequence"/>
</dbReference>
<name>A0ABR1BV16_NECAM</name>
<evidence type="ECO:0000313" key="5">
    <source>
        <dbReference type="Proteomes" id="UP001303046"/>
    </source>
</evidence>
<comment type="caution">
    <text evidence="4">The sequence shown here is derived from an EMBL/GenBank/DDBJ whole genome shotgun (WGS) entry which is preliminary data.</text>
</comment>
<evidence type="ECO:0008006" key="6">
    <source>
        <dbReference type="Google" id="ProtNLM"/>
    </source>
</evidence>